<evidence type="ECO:0000256" key="4">
    <source>
        <dbReference type="ARBA" id="ARBA00022741"/>
    </source>
</evidence>
<proteinExistence type="inferred from homology"/>
<keyword evidence="7" id="KW-0143">Chaperone</keyword>
<evidence type="ECO:0000256" key="2">
    <source>
        <dbReference type="ARBA" id="ARBA00007381"/>
    </source>
</evidence>
<keyword evidence="4" id="KW-0547">Nucleotide-binding</keyword>
<evidence type="ECO:0000256" key="5">
    <source>
        <dbReference type="ARBA" id="ARBA00022824"/>
    </source>
</evidence>
<organism>
    <name type="scientific">Pediculus humanus subsp. corporis</name>
    <name type="common">Body louse</name>
    <dbReference type="NCBI Taxonomy" id="121224"/>
    <lineage>
        <taxon>Eukaryota</taxon>
        <taxon>Metazoa</taxon>
        <taxon>Ecdysozoa</taxon>
        <taxon>Arthropoda</taxon>
        <taxon>Hexapoda</taxon>
        <taxon>Insecta</taxon>
        <taxon>Pterygota</taxon>
        <taxon>Neoptera</taxon>
        <taxon>Paraneoptera</taxon>
        <taxon>Psocodea</taxon>
        <taxon>Troctomorpha</taxon>
        <taxon>Phthiraptera</taxon>
        <taxon>Anoplura</taxon>
        <taxon>Pediculidae</taxon>
        <taxon>Pediculus</taxon>
    </lineage>
</organism>
<keyword evidence="3 11" id="KW-0732">Signal</keyword>
<feature type="chain" id="PRO_5011412860" description="Hypoxia up-regulated protein 1" evidence="11">
    <location>
        <begin position="25"/>
        <end position="991"/>
    </location>
</feature>
<feature type="region of interest" description="Disordered" evidence="9">
    <location>
        <begin position="917"/>
        <end position="947"/>
    </location>
</feature>
<keyword evidence="10" id="KW-0472">Membrane</keyword>
<dbReference type="Gene3D" id="3.90.640.10">
    <property type="entry name" value="Actin, Chain A, domain 4"/>
    <property type="match status" value="1"/>
</dbReference>
<evidence type="ECO:0000256" key="11">
    <source>
        <dbReference type="SAM" id="SignalP"/>
    </source>
</evidence>
<dbReference type="InterPro" id="IPR013126">
    <property type="entry name" value="Hsp_70_fam"/>
</dbReference>
<reference evidence="12" key="2">
    <citation type="submission" date="2007-04" db="EMBL/GenBank/DDBJ databases">
        <title>The genome of the human body louse.</title>
        <authorList>
            <consortium name="The Human Body Louse Genome Consortium"/>
            <person name="Kirkness E."/>
            <person name="Walenz B."/>
            <person name="Hass B."/>
            <person name="Bruggner R."/>
            <person name="Strausberg R."/>
        </authorList>
    </citation>
    <scope>NUCLEOTIDE SEQUENCE</scope>
    <source>
        <strain evidence="12">USDA</strain>
    </source>
</reference>
<evidence type="ECO:0000313" key="12">
    <source>
        <dbReference type="EMBL" id="EEB20143.1"/>
    </source>
</evidence>
<dbReference type="Gene3D" id="1.20.1270.10">
    <property type="match status" value="1"/>
</dbReference>
<dbReference type="OrthoDB" id="10262720at2759"/>
<evidence type="ECO:0000256" key="7">
    <source>
        <dbReference type="ARBA" id="ARBA00023186"/>
    </source>
</evidence>
<dbReference type="SUPFAM" id="SSF53067">
    <property type="entry name" value="Actin-like ATPase domain"/>
    <property type="match status" value="2"/>
</dbReference>
<dbReference type="CTD" id="8237022"/>
<dbReference type="PANTHER" id="PTHR45639:SF3">
    <property type="entry name" value="HYPOXIA UP-REGULATED PROTEIN 1"/>
    <property type="match status" value="1"/>
</dbReference>
<evidence type="ECO:0000256" key="10">
    <source>
        <dbReference type="SAM" id="Phobius"/>
    </source>
</evidence>
<feature type="transmembrane region" description="Helical" evidence="10">
    <location>
        <begin position="969"/>
        <end position="988"/>
    </location>
</feature>
<dbReference type="PRINTS" id="PR00301">
    <property type="entry name" value="HEATSHOCK70"/>
</dbReference>
<evidence type="ECO:0000256" key="3">
    <source>
        <dbReference type="ARBA" id="ARBA00022729"/>
    </source>
</evidence>
<comment type="subcellular location">
    <subcellularLocation>
        <location evidence="1">Endoplasmic reticulum lumen</location>
    </subcellularLocation>
</comment>
<protein>
    <recommendedName>
        <fullName evidence="8">Hypoxia up-regulated protein 1</fullName>
    </recommendedName>
</protein>
<accession>E0W3D7</accession>
<dbReference type="Pfam" id="PF00012">
    <property type="entry name" value="HSP70"/>
    <property type="match status" value="1"/>
</dbReference>
<dbReference type="Gene3D" id="3.30.420.40">
    <property type="match status" value="2"/>
</dbReference>
<evidence type="ECO:0000256" key="8">
    <source>
        <dbReference type="ARBA" id="ARBA00040503"/>
    </source>
</evidence>
<feature type="region of interest" description="Disordered" evidence="9">
    <location>
        <begin position="877"/>
        <end position="903"/>
    </location>
</feature>
<dbReference type="GeneID" id="8237022"/>
<dbReference type="GO" id="GO:0140662">
    <property type="term" value="F:ATP-dependent protein folding chaperone"/>
    <property type="evidence" value="ECO:0007669"/>
    <property type="project" value="InterPro"/>
</dbReference>
<keyword evidence="5" id="KW-0256">Endoplasmic reticulum</keyword>
<dbReference type="GO" id="GO:0005524">
    <property type="term" value="F:ATP binding"/>
    <property type="evidence" value="ECO:0007669"/>
    <property type="project" value="UniProtKB-KW"/>
</dbReference>
<dbReference type="FunFam" id="3.30.30.30:FF:000004">
    <property type="entry name" value="hypoxia up-regulated protein 1"/>
    <property type="match status" value="1"/>
</dbReference>
<comment type="similarity">
    <text evidence="2">Belongs to the heat shock protein 70 family.</text>
</comment>
<dbReference type="Gene3D" id="3.30.30.30">
    <property type="match status" value="1"/>
</dbReference>
<dbReference type="FunFam" id="3.90.640.10:FF:000012">
    <property type="entry name" value="Hypoxia up-regulated protein 1"/>
    <property type="match status" value="1"/>
</dbReference>
<feature type="signal peptide" evidence="11">
    <location>
        <begin position="1"/>
        <end position="24"/>
    </location>
</feature>
<dbReference type="KEGG" id="phu:Phum_PHUM603330"/>
<sequence length="991" mass="111160">MASPLRGLCFLLVISVIVVNNTNGVAVMSVDFGSEWMKVAIVSPGVPMEIALNKESKRKTPAFIAFRNDERLFGEDAQNIAVRFPSNGYGYLLDLLGKKIDNPLVNLYKERFPYYNIEEDPVRGTVVFKHDSNTKFTPEELIGMLLHKAKEFAEESAGQVITDAVLVVPGFFNQVERRALINAANLGGIKVLQLINDYTAVALNYGIFRSKDFNDTTQYILFYDMGASSTTASIVAYQMVKQKDRGVLETNPQATVIGVGYDRTLGGLEMQLRLQKHLAKKFTENKKTKSDIYSNPRAMAKLFKEAGRVKNVLSANVEHFAQVEGLLDEEDFKTHVTREELEKLCEDLFARVKNPIEQALKTSGITMDIISQVILVGAGTRVPKIQEILTNIVKKELGKNINTDEAAVMGAVYKAADISTGFKVKKFINKDAVLFPVQVTFQKANNETDEIKYIKKTLFNVMNPYPQKKILTFNKHVNDFNFNVHYGDMDYLPKNEIEMLGPLNLSLVHIHNVKDIIKKHEGKNVESKGIKAHFAMDESGLLYLLNVDYVAEKTVTDEPEEEEESTLKKLGSSFTKLFGGSDSQSEDAAKKGAEESSENLSEEKTDDEKKSSGKQSDGKNDENKDGKEKQGEDKQTGKNVTGTSGKKPKIVIIKENVSATYEDLGVPPLTDEQMEDSFKKIEALNENDNLKQRKEKSRNALESFVFDALQKIESDMYVQTATDDEKENIVKECQEVSNWLDEEFNADADVYDAKLKQIKTLTGPLYKRVSEHEERPEALAALHSMINGSQNFLDTVKTKTKEALDKGDEAIFTEVEINTLEKVINETQEWKTNSELEQSKLPLTSPPKMTIKSITEKMAALDREVKYLVNKAKLWRPKKTDKKSNQNETFEENIPEGGGGDAKAKVLNVTDDVTGKADKSSATANLNKDNLEKKKSNKSKRVPPVLDEASFDEKEGFNLGPDTEFNEDAWSWIMSVVTIFFIHILFTVPTL</sequence>
<dbReference type="RefSeq" id="XP_002432881.1">
    <property type="nucleotide sequence ID" value="XM_002432836.1"/>
</dbReference>
<dbReference type="GO" id="GO:0016491">
    <property type="term" value="F:oxidoreductase activity"/>
    <property type="evidence" value="ECO:0007669"/>
    <property type="project" value="UniProtKB-KW"/>
</dbReference>
<dbReference type="OMA" id="SRTPMIQ"/>
<dbReference type="AlphaFoldDB" id="E0W3D7"/>
<evidence type="ECO:0000256" key="1">
    <source>
        <dbReference type="ARBA" id="ARBA00004319"/>
    </source>
</evidence>
<dbReference type="InterPro" id="IPR029048">
    <property type="entry name" value="HSP70_C_sf"/>
</dbReference>
<reference evidence="12" key="1">
    <citation type="submission" date="2007-04" db="EMBL/GenBank/DDBJ databases">
        <title>Annotation of Pediculus humanus corporis strain USDA.</title>
        <authorList>
            <person name="Kirkness E."/>
            <person name="Hannick L."/>
            <person name="Hass B."/>
            <person name="Bruggner R."/>
            <person name="Lawson D."/>
            <person name="Bidwell S."/>
            <person name="Joardar V."/>
            <person name="Caler E."/>
            <person name="Walenz B."/>
            <person name="Inman J."/>
            <person name="Schobel S."/>
            <person name="Galinsky K."/>
            <person name="Amedeo P."/>
            <person name="Strausberg R."/>
        </authorList>
    </citation>
    <scope>NUCLEOTIDE SEQUENCE</scope>
    <source>
        <strain evidence="12">USDA</strain>
    </source>
</reference>
<keyword evidence="10" id="KW-0812">Transmembrane</keyword>
<dbReference type="STRING" id="121224.E0W3D7"/>
<dbReference type="InterPro" id="IPR029047">
    <property type="entry name" value="HSP70_peptide-bd_sf"/>
</dbReference>
<name>E0W3D7_PEDHC</name>
<evidence type="ECO:0000256" key="9">
    <source>
        <dbReference type="SAM" id="MobiDB-lite"/>
    </source>
</evidence>
<dbReference type="GO" id="GO:0005788">
    <property type="term" value="C:endoplasmic reticulum lumen"/>
    <property type="evidence" value="ECO:0007669"/>
    <property type="project" value="UniProtKB-SubCell"/>
</dbReference>
<dbReference type="SUPFAM" id="SSF100934">
    <property type="entry name" value="Heat shock protein 70kD (HSP70), C-terminal subdomain"/>
    <property type="match status" value="1"/>
</dbReference>
<keyword evidence="10" id="KW-1133">Transmembrane helix</keyword>
<dbReference type="Gene3D" id="2.60.34.10">
    <property type="entry name" value="Substrate Binding Domain Of DNAk, Chain A, domain 1"/>
    <property type="match status" value="1"/>
</dbReference>
<feature type="region of interest" description="Disordered" evidence="9">
    <location>
        <begin position="578"/>
        <end position="645"/>
    </location>
</feature>
<evidence type="ECO:0000256" key="6">
    <source>
        <dbReference type="ARBA" id="ARBA00022840"/>
    </source>
</evidence>
<dbReference type="GO" id="GO:0034663">
    <property type="term" value="C:endoplasmic reticulum chaperone complex"/>
    <property type="evidence" value="ECO:0007669"/>
    <property type="project" value="TreeGrafter"/>
</dbReference>
<dbReference type="InterPro" id="IPR043129">
    <property type="entry name" value="ATPase_NBD"/>
</dbReference>
<dbReference type="PhylomeDB" id="E0W3D7"/>
<dbReference type="CDD" id="cd10230">
    <property type="entry name" value="ASKHA_NBD_HSP70_HYOU1"/>
    <property type="match status" value="1"/>
</dbReference>
<dbReference type="EMBL" id="DS235882">
    <property type="protein sequence ID" value="EEB20143.1"/>
    <property type="molecule type" value="Genomic_DNA"/>
</dbReference>
<dbReference type="GO" id="GO:0030968">
    <property type="term" value="P:endoplasmic reticulum unfolded protein response"/>
    <property type="evidence" value="ECO:0007669"/>
    <property type="project" value="TreeGrafter"/>
</dbReference>
<gene>
    <name evidence="12" type="ORF">Phum_PHUM603330</name>
</gene>
<dbReference type="eggNOG" id="KOG0104">
    <property type="taxonomic scope" value="Eukaryota"/>
</dbReference>
<dbReference type="HOGENOM" id="CLU_005965_5_0_1"/>
<dbReference type="PANTHER" id="PTHR45639">
    <property type="entry name" value="HSC70CB, ISOFORM G-RELATED"/>
    <property type="match status" value="1"/>
</dbReference>
<keyword evidence="6" id="KW-0067">ATP-binding</keyword>
<keyword evidence="12" id="KW-0560">Oxidoreductase</keyword>
<feature type="compositionally biased region" description="Basic and acidic residues" evidence="9">
    <location>
        <begin position="601"/>
        <end position="636"/>
    </location>
</feature>